<sequence length="55" mass="6153">MLFIHNHYVTLIHGYTNHETIGTRPEEVEIVLGGASPSLLRPPTLTNRRRTAGKS</sequence>
<name>A0AAV4FCW6_9GAST</name>
<organism evidence="1 2">
    <name type="scientific">Elysia marginata</name>
    <dbReference type="NCBI Taxonomy" id="1093978"/>
    <lineage>
        <taxon>Eukaryota</taxon>
        <taxon>Metazoa</taxon>
        <taxon>Spiralia</taxon>
        <taxon>Lophotrochozoa</taxon>
        <taxon>Mollusca</taxon>
        <taxon>Gastropoda</taxon>
        <taxon>Heterobranchia</taxon>
        <taxon>Euthyneura</taxon>
        <taxon>Panpulmonata</taxon>
        <taxon>Sacoglossa</taxon>
        <taxon>Placobranchoidea</taxon>
        <taxon>Plakobranchidae</taxon>
        <taxon>Elysia</taxon>
    </lineage>
</organism>
<keyword evidence="2" id="KW-1185">Reference proteome</keyword>
<comment type="caution">
    <text evidence="1">The sequence shown here is derived from an EMBL/GenBank/DDBJ whole genome shotgun (WGS) entry which is preliminary data.</text>
</comment>
<feature type="non-terminal residue" evidence="1">
    <location>
        <position position="55"/>
    </location>
</feature>
<dbReference type="Proteomes" id="UP000762676">
    <property type="component" value="Unassembled WGS sequence"/>
</dbReference>
<dbReference type="EMBL" id="BMAT01000676">
    <property type="protein sequence ID" value="GFR70891.1"/>
    <property type="molecule type" value="Genomic_DNA"/>
</dbReference>
<evidence type="ECO:0000313" key="2">
    <source>
        <dbReference type="Proteomes" id="UP000762676"/>
    </source>
</evidence>
<accession>A0AAV4FCW6</accession>
<gene>
    <name evidence="1" type="ORF">ElyMa_000338600</name>
</gene>
<proteinExistence type="predicted"/>
<reference evidence="1 2" key="1">
    <citation type="journal article" date="2021" name="Elife">
        <title>Chloroplast acquisition without the gene transfer in kleptoplastic sea slugs, Plakobranchus ocellatus.</title>
        <authorList>
            <person name="Maeda T."/>
            <person name="Takahashi S."/>
            <person name="Yoshida T."/>
            <person name="Shimamura S."/>
            <person name="Takaki Y."/>
            <person name="Nagai Y."/>
            <person name="Toyoda A."/>
            <person name="Suzuki Y."/>
            <person name="Arimoto A."/>
            <person name="Ishii H."/>
            <person name="Satoh N."/>
            <person name="Nishiyama T."/>
            <person name="Hasebe M."/>
            <person name="Maruyama T."/>
            <person name="Minagawa J."/>
            <person name="Obokata J."/>
            <person name="Shigenobu S."/>
        </authorList>
    </citation>
    <scope>NUCLEOTIDE SEQUENCE [LARGE SCALE GENOMIC DNA]</scope>
</reference>
<protein>
    <submittedName>
        <fullName evidence="1">Uncharacterized protein</fullName>
    </submittedName>
</protein>
<evidence type="ECO:0000313" key="1">
    <source>
        <dbReference type="EMBL" id="GFR70891.1"/>
    </source>
</evidence>
<dbReference type="AlphaFoldDB" id="A0AAV4FCW6"/>